<protein>
    <recommendedName>
        <fullName evidence="2">AB hydrolase-1 domain-containing protein</fullName>
    </recommendedName>
</protein>
<dbReference type="Gene3D" id="3.40.50.1820">
    <property type="entry name" value="alpha/beta hydrolase"/>
    <property type="match status" value="1"/>
</dbReference>
<dbReference type="GO" id="GO:0003824">
    <property type="term" value="F:catalytic activity"/>
    <property type="evidence" value="ECO:0007669"/>
    <property type="project" value="UniProtKB-ARBA"/>
</dbReference>
<dbReference type="SUPFAM" id="SSF53474">
    <property type="entry name" value="alpha/beta-Hydrolases"/>
    <property type="match status" value="1"/>
</dbReference>
<evidence type="ECO:0000259" key="2">
    <source>
        <dbReference type="Pfam" id="PF00561"/>
    </source>
</evidence>
<dbReference type="PANTHER" id="PTHR43798">
    <property type="entry name" value="MONOACYLGLYCEROL LIPASE"/>
    <property type="match status" value="1"/>
</dbReference>
<reference evidence="3 4" key="1">
    <citation type="submission" date="2019-06" db="EMBL/GenBank/DDBJ databases">
        <title>Whole genome shotgun sequence of Microbacterium liquefaciens NBRC 15037.</title>
        <authorList>
            <person name="Hosoyama A."/>
            <person name="Uohara A."/>
            <person name="Ohji S."/>
            <person name="Ichikawa N."/>
        </authorList>
    </citation>
    <scope>NUCLEOTIDE SEQUENCE [LARGE SCALE GENOMIC DNA]</scope>
    <source>
        <strain evidence="3 4">NBRC 15037</strain>
    </source>
</reference>
<evidence type="ECO:0000313" key="4">
    <source>
        <dbReference type="Proteomes" id="UP000317410"/>
    </source>
</evidence>
<sequence>MLVRIRQTFENHEVGDVIAGRRQGGPFEIVVQIDVEPRLAKLPDQPIETGQPDLRAQVAHVVRIVGAQQRHQSADVGEHGTGGTSDGRQGLARTFRTDLQRGRRDACIETDDRDLMGDDVVEVPGDAHPFLRDPTPCFRISPLLGAFRSFRHGAHELASRPGTGEGSEDIVLLPGFGTASPVLDFEPLVAELAQDHRVIVVEPFGYGLSDGTDRARTTDNIVTETHAALQELGVDDYVLMGHSIAGIYGIQFANRYPDEVRAFVGIDSSVPGQPGSDTELPVGLFSAAKSLGLVLLIASFRGTGYDESVYSAKAREQIALLTDRNTLSPTYLNAMSLLPANFEDALGTSFPEDLPLLLFVVADNPSVPTWLRLHEGQAEAVANGTVVPLDGEHYLHHTHTPRIVDEFRSWERTRMSAPQ</sequence>
<accession>A0A4Y4BB08</accession>
<feature type="domain" description="AB hydrolase-1" evidence="2">
    <location>
        <begin position="170"/>
        <end position="268"/>
    </location>
</feature>
<dbReference type="AlphaFoldDB" id="A0A4Y4BB08"/>
<comment type="caution">
    <text evidence="3">The sequence shown here is derived from an EMBL/GenBank/DDBJ whole genome shotgun (WGS) entry which is preliminary data.</text>
</comment>
<dbReference type="InterPro" id="IPR029058">
    <property type="entry name" value="AB_hydrolase_fold"/>
</dbReference>
<feature type="region of interest" description="Disordered" evidence="1">
    <location>
        <begin position="69"/>
        <end position="90"/>
    </location>
</feature>
<dbReference type="InterPro" id="IPR050266">
    <property type="entry name" value="AB_hydrolase_sf"/>
</dbReference>
<name>A0A4Y4BB08_MICMQ</name>
<organism evidence="3 4">
    <name type="scientific">Microbacterium maritypicum</name>
    <name type="common">Microbacterium liquefaciens</name>
    <dbReference type="NCBI Taxonomy" id="33918"/>
    <lineage>
        <taxon>Bacteria</taxon>
        <taxon>Bacillati</taxon>
        <taxon>Actinomycetota</taxon>
        <taxon>Actinomycetes</taxon>
        <taxon>Micrococcales</taxon>
        <taxon>Microbacteriaceae</taxon>
        <taxon>Microbacterium</taxon>
    </lineage>
</organism>
<dbReference type="Proteomes" id="UP000317410">
    <property type="component" value="Unassembled WGS sequence"/>
</dbReference>
<dbReference type="PANTHER" id="PTHR43798:SF33">
    <property type="entry name" value="HYDROLASE, PUTATIVE (AFU_ORTHOLOGUE AFUA_2G14860)-RELATED"/>
    <property type="match status" value="1"/>
</dbReference>
<proteinExistence type="predicted"/>
<dbReference type="Pfam" id="PF00561">
    <property type="entry name" value="Abhydrolase_1"/>
    <property type="match status" value="1"/>
</dbReference>
<dbReference type="GO" id="GO:0016020">
    <property type="term" value="C:membrane"/>
    <property type="evidence" value="ECO:0007669"/>
    <property type="project" value="TreeGrafter"/>
</dbReference>
<evidence type="ECO:0000313" key="3">
    <source>
        <dbReference type="EMBL" id="GEC75793.1"/>
    </source>
</evidence>
<evidence type="ECO:0000256" key="1">
    <source>
        <dbReference type="SAM" id="MobiDB-lite"/>
    </source>
</evidence>
<dbReference type="InterPro" id="IPR000073">
    <property type="entry name" value="AB_hydrolase_1"/>
</dbReference>
<gene>
    <name evidence="3" type="ORF">MLI01_19380</name>
</gene>
<dbReference type="EMBL" id="BJNQ01000011">
    <property type="protein sequence ID" value="GEC75793.1"/>
    <property type="molecule type" value="Genomic_DNA"/>
</dbReference>